<feature type="transmembrane region" description="Helical" evidence="13">
    <location>
        <begin position="335"/>
        <end position="357"/>
    </location>
</feature>
<feature type="binding site" evidence="10">
    <location>
        <position position="170"/>
    </location>
    <ligand>
        <name>Mg(2+)</name>
        <dbReference type="ChEBI" id="CHEBI:18420"/>
    </ligand>
</feature>
<evidence type="ECO:0000256" key="11">
    <source>
        <dbReference type="RuleBase" id="RU003513"/>
    </source>
</evidence>
<dbReference type="Gene3D" id="3.40.50.2000">
    <property type="entry name" value="Glycogen Phosphorylase B"/>
    <property type="match status" value="2"/>
</dbReference>
<feature type="transmembrane region" description="Helical" evidence="13">
    <location>
        <begin position="93"/>
        <end position="110"/>
    </location>
</feature>
<keyword evidence="2" id="KW-0808">Transferase</keyword>
<evidence type="ECO:0000256" key="2">
    <source>
        <dbReference type="ARBA" id="ARBA00022679"/>
    </source>
</evidence>
<dbReference type="InterPro" id="IPR000715">
    <property type="entry name" value="Glycosyl_transferase_4"/>
</dbReference>
<keyword evidence="4 13" id="KW-1133">Transmembrane helix</keyword>
<dbReference type="EMBL" id="SZUA01000001">
    <property type="protein sequence ID" value="TKR32858.1"/>
    <property type="molecule type" value="Genomic_DNA"/>
</dbReference>
<keyword evidence="5 13" id="KW-0472">Membrane</keyword>
<feature type="binding site" evidence="10">
    <location>
        <position position="234"/>
    </location>
    <ligand>
        <name>Mg(2+)</name>
        <dbReference type="ChEBI" id="CHEBI:18420"/>
    </ligand>
</feature>
<dbReference type="GO" id="GO:0016020">
    <property type="term" value="C:membrane"/>
    <property type="evidence" value="ECO:0007669"/>
    <property type="project" value="UniProtKB-SubCell"/>
</dbReference>
<evidence type="ECO:0000256" key="9">
    <source>
        <dbReference type="ARBA" id="ARBA00038858"/>
    </source>
</evidence>
<protein>
    <recommendedName>
        <fullName evidence="9">UDP-N-acetylglucosamine 2-epimerase (non-hydrolyzing)</fullName>
        <ecNumber evidence="9">5.1.3.14</ecNumber>
    </recommendedName>
</protein>
<keyword evidence="10" id="KW-0460">Magnesium</keyword>
<evidence type="ECO:0000256" key="8">
    <source>
        <dbReference type="ARBA" id="ARBA00038209"/>
    </source>
</evidence>
<dbReference type="GO" id="GO:0008761">
    <property type="term" value="F:UDP-N-acetylglucosamine 2-epimerase activity"/>
    <property type="evidence" value="ECO:0007669"/>
    <property type="project" value="UniProtKB-EC"/>
</dbReference>
<dbReference type="Proteomes" id="UP000308707">
    <property type="component" value="Unassembled WGS sequence"/>
</dbReference>
<comment type="subcellular location">
    <subcellularLocation>
        <location evidence="1">Membrane</location>
        <topology evidence="1">Multi-pass membrane protein</topology>
    </subcellularLocation>
</comment>
<feature type="transmembrane region" description="Helical" evidence="13">
    <location>
        <begin position="27"/>
        <end position="48"/>
    </location>
</feature>
<dbReference type="PANTHER" id="PTHR43174:SF2">
    <property type="entry name" value="UDP-N-ACETYLGLUCOSAMINE 2-EPIMERASE"/>
    <property type="match status" value="1"/>
</dbReference>
<feature type="domain" description="UDP-N-acetylglucosamine 2-epimerase" evidence="14">
    <location>
        <begin position="444"/>
        <end position="720"/>
    </location>
</feature>
<feature type="transmembrane region" description="Helical" evidence="13">
    <location>
        <begin position="231"/>
        <end position="253"/>
    </location>
</feature>
<dbReference type="Pfam" id="PF00953">
    <property type="entry name" value="Glycos_transf_4"/>
    <property type="match status" value="1"/>
</dbReference>
<feature type="transmembrane region" description="Helical" evidence="13">
    <location>
        <begin position="199"/>
        <end position="219"/>
    </location>
</feature>
<evidence type="ECO:0000259" key="14">
    <source>
        <dbReference type="Pfam" id="PF02350"/>
    </source>
</evidence>
<dbReference type="GO" id="GO:0046872">
    <property type="term" value="F:metal ion binding"/>
    <property type="evidence" value="ECO:0007669"/>
    <property type="project" value="UniProtKB-KW"/>
</dbReference>
<keyword evidence="3 13" id="KW-0812">Transmembrane</keyword>
<dbReference type="OrthoDB" id="9803238at2"/>
<dbReference type="SUPFAM" id="SSF53756">
    <property type="entry name" value="UDP-Glycosyltransferase/glycogen phosphorylase"/>
    <property type="match status" value="1"/>
</dbReference>
<evidence type="ECO:0000256" key="13">
    <source>
        <dbReference type="SAM" id="Phobius"/>
    </source>
</evidence>
<dbReference type="AlphaFoldDB" id="A0A4U5JVW1"/>
<keyword evidence="6 11" id="KW-0413">Isomerase</keyword>
<dbReference type="InterPro" id="IPR029767">
    <property type="entry name" value="WecB-like"/>
</dbReference>
<dbReference type="PANTHER" id="PTHR43174">
    <property type="entry name" value="UDP-N-ACETYLGLUCOSAMINE 2-EPIMERASE"/>
    <property type="match status" value="1"/>
</dbReference>
<keyword evidence="10" id="KW-0479">Metal-binding</keyword>
<evidence type="ECO:0000256" key="5">
    <source>
        <dbReference type="ARBA" id="ARBA00023136"/>
    </source>
</evidence>
<dbReference type="InterPro" id="IPR003331">
    <property type="entry name" value="UDP_GlcNAc_Epimerase_2_dom"/>
</dbReference>
<evidence type="ECO:0000256" key="3">
    <source>
        <dbReference type="ARBA" id="ARBA00022692"/>
    </source>
</evidence>
<dbReference type="EC" id="5.1.3.14" evidence="9"/>
<sequence length="788" mass="83897">MRGVVVRMHTDTNNKHNRGACMMDPKLVAASAIALAVTLFAIFAMRPWARRIGLVDKPDGRKRHRGRIPLIGGLCFFLGTLVGLSYLGYFDRFVSSLMAGAALIVVAGVLDDANDLSVRSRLAVEAGAIALVIAASNIYVDELGIYGLRLGVLGIPFTIVAIIGVINAFNMLDGIDGLAASVAMTSIGAILLFDQTGWASPGVLLLLQVLFAALIPYLCVNLGWPDGRKIFMGDAGSTLIGFLLAWSLVFLSHGKVERLAPISVLWCVALPIMDTLAVMYRRIRQGRSPFKPDRQHLHHLVLDAGIPPRMALILIVAGSGLLILIGYALRGAPPLLSAAVFVGVLAIHILWVPQLLARLRWPASLRLRPRAQQAMPIVAGGGGELALAPQDWDLREQAQSVEPASAAAMPASSSADDDGLALPMKALCVLSAPPDAIQIAPIARELARDDRFETTLCIAATPEQDAEQVLHLFGLEPDLTFEVVKPGEDPADITASALGGMERVLSEVQPDVVLVQGDTSATLPATLAARYHQVPVVCIDADGASGADDDPGRKMARALASLHVAQSASAERQLLAEGVPPERVLVTGNTAIETLDAALRRIDRDRALDGELAERYGFLRDGSPMLLMLNRDASDAGFARTADMLRDIAARRPDVDIVCSAALFERELPGSDLARGWPNVHAIDPPDYLASVYLLKRADLVIAGGDVHAEATAMGRPVLAAEKPAHATRILDLLERDLPREDTASKYGDGASARVVEALTGLRPAYPLPDMPRDAGSTAQAQGVFGTP</sequence>
<organism evidence="15 16">
    <name type="scientific">Luteimonas gilva</name>
    <dbReference type="NCBI Taxonomy" id="2572684"/>
    <lineage>
        <taxon>Bacteria</taxon>
        <taxon>Pseudomonadati</taxon>
        <taxon>Pseudomonadota</taxon>
        <taxon>Gammaproteobacteria</taxon>
        <taxon>Lysobacterales</taxon>
        <taxon>Lysobacteraceae</taxon>
        <taxon>Luteimonas</taxon>
    </lineage>
</organism>
<comment type="catalytic activity">
    <reaction evidence="7">
        <text>UDP-N-acetyl-alpha-D-glucosamine = UDP-N-acetyl-alpha-D-mannosamine</text>
        <dbReference type="Rhea" id="RHEA:17213"/>
        <dbReference type="ChEBI" id="CHEBI:57705"/>
        <dbReference type="ChEBI" id="CHEBI:68623"/>
        <dbReference type="EC" id="5.1.3.14"/>
    </reaction>
</comment>
<dbReference type="Pfam" id="PF02350">
    <property type="entry name" value="Epimerase_2"/>
    <property type="match status" value="1"/>
</dbReference>
<feature type="transmembrane region" description="Helical" evidence="13">
    <location>
        <begin position="175"/>
        <end position="193"/>
    </location>
</feature>
<evidence type="ECO:0000313" key="15">
    <source>
        <dbReference type="EMBL" id="TKR32858.1"/>
    </source>
</evidence>
<comment type="caution">
    <text evidence="15">The sequence shown here is derived from an EMBL/GenBank/DDBJ whole genome shotgun (WGS) entry which is preliminary data.</text>
</comment>
<dbReference type="GO" id="GO:0016780">
    <property type="term" value="F:phosphotransferase activity, for other substituted phosphate groups"/>
    <property type="evidence" value="ECO:0007669"/>
    <property type="project" value="InterPro"/>
</dbReference>
<comment type="cofactor">
    <cofactor evidence="10">
        <name>Mg(2+)</name>
        <dbReference type="ChEBI" id="CHEBI:18420"/>
    </cofactor>
</comment>
<comment type="similarity">
    <text evidence="8 11">Belongs to the UDP-N-acetylglucosamine 2-epimerase family.</text>
</comment>
<evidence type="ECO:0000256" key="1">
    <source>
        <dbReference type="ARBA" id="ARBA00004141"/>
    </source>
</evidence>
<feature type="transmembrane region" description="Helical" evidence="13">
    <location>
        <begin position="122"/>
        <end position="140"/>
    </location>
</feature>
<feature type="transmembrane region" description="Helical" evidence="13">
    <location>
        <begin position="68"/>
        <end position="87"/>
    </location>
</feature>
<reference evidence="15 16" key="1">
    <citation type="submission" date="2019-04" db="EMBL/GenBank/DDBJ databases">
        <title>Reference strain of H23.</title>
        <authorList>
            <person name="Luo X."/>
        </authorList>
    </citation>
    <scope>NUCLEOTIDE SEQUENCE [LARGE SCALE GENOMIC DNA]</scope>
    <source>
        <strain evidence="15 16">H23</strain>
    </source>
</reference>
<evidence type="ECO:0000256" key="10">
    <source>
        <dbReference type="PIRSR" id="PIRSR600715-1"/>
    </source>
</evidence>
<name>A0A4U5JVW1_9GAMM</name>
<proteinExistence type="inferred from homology"/>
<dbReference type="CDD" id="cd06853">
    <property type="entry name" value="GT_WecA_like"/>
    <property type="match status" value="1"/>
</dbReference>
<evidence type="ECO:0000256" key="7">
    <source>
        <dbReference type="ARBA" id="ARBA00036080"/>
    </source>
</evidence>
<feature type="transmembrane region" description="Helical" evidence="13">
    <location>
        <begin position="259"/>
        <end position="280"/>
    </location>
</feature>
<feature type="transmembrane region" description="Helical" evidence="13">
    <location>
        <begin position="310"/>
        <end position="329"/>
    </location>
</feature>
<gene>
    <name evidence="15" type="ORF">FCE95_00540</name>
</gene>
<evidence type="ECO:0000256" key="12">
    <source>
        <dbReference type="SAM" id="MobiDB-lite"/>
    </source>
</evidence>
<evidence type="ECO:0000256" key="6">
    <source>
        <dbReference type="ARBA" id="ARBA00023235"/>
    </source>
</evidence>
<evidence type="ECO:0000256" key="4">
    <source>
        <dbReference type="ARBA" id="ARBA00022989"/>
    </source>
</evidence>
<feature type="region of interest" description="Disordered" evidence="12">
    <location>
        <begin position="766"/>
        <end position="788"/>
    </location>
</feature>
<evidence type="ECO:0000313" key="16">
    <source>
        <dbReference type="Proteomes" id="UP000308707"/>
    </source>
</evidence>
<feature type="transmembrane region" description="Helical" evidence="13">
    <location>
        <begin position="146"/>
        <end position="168"/>
    </location>
</feature>
<accession>A0A4U5JVW1</accession>
<keyword evidence="16" id="KW-1185">Reference proteome</keyword>